<dbReference type="PROSITE" id="PS50887">
    <property type="entry name" value="GGDEF"/>
    <property type="match status" value="1"/>
</dbReference>
<dbReference type="SMART" id="SM00091">
    <property type="entry name" value="PAS"/>
    <property type="match status" value="1"/>
</dbReference>
<dbReference type="InterPro" id="IPR035965">
    <property type="entry name" value="PAS-like_dom_sf"/>
</dbReference>
<feature type="domain" description="PAC" evidence="2">
    <location>
        <begin position="78"/>
        <end position="130"/>
    </location>
</feature>
<sequence length="298" mass="34189">MGLELEQYKLIVENTPNLIWVSGVDGKCYYFNQTWLDFRGRSLGEECGYGWFEEGVHPDDQERCLNIYKENFNKKQEFQMVYRLKRHDGEYRWIDDSGAPFYDDAGKFSGFVGSCVDITERIRGQQYKERATRDGLTGILNRQHFFDSMNEEYFKALENDVPLSLIMFDVDKFKLINDSYGHLIGDQVLKAISSSVNEVVRDFDVFARYGGDEFIVGLPGTDRMAANQVAIRIQDNINKIVIANKKDLKISCSIGTVTLNEEKSIEDLIDRADKALYICKNEGGNCVVNYPQKLAHKA</sequence>
<dbReference type="CDD" id="cd00130">
    <property type="entry name" value="PAS"/>
    <property type="match status" value="1"/>
</dbReference>
<dbReference type="AlphaFoldDB" id="A0A4R6LDT1"/>
<dbReference type="PROSITE" id="PS50113">
    <property type="entry name" value="PAC"/>
    <property type="match status" value="1"/>
</dbReference>
<dbReference type="FunFam" id="3.30.450.20:FF:000099">
    <property type="entry name" value="Sensory box sensor histidine kinase"/>
    <property type="match status" value="1"/>
</dbReference>
<feature type="domain" description="GGDEF" evidence="3">
    <location>
        <begin position="161"/>
        <end position="292"/>
    </location>
</feature>
<dbReference type="RefSeq" id="WP_133516292.1">
    <property type="nucleotide sequence ID" value="NZ_SNWX01000040.1"/>
</dbReference>
<dbReference type="InterPro" id="IPR000700">
    <property type="entry name" value="PAS-assoc_C"/>
</dbReference>
<dbReference type="SUPFAM" id="SSF55073">
    <property type="entry name" value="Nucleotide cyclase"/>
    <property type="match status" value="1"/>
</dbReference>
<dbReference type="NCBIfam" id="TIGR00229">
    <property type="entry name" value="sensory_box"/>
    <property type="match status" value="1"/>
</dbReference>
<gene>
    <name evidence="4" type="ORF">DFR79_14015</name>
</gene>
<dbReference type="Gene3D" id="3.30.70.270">
    <property type="match status" value="1"/>
</dbReference>
<dbReference type="Gene3D" id="3.30.450.20">
    <property type="entry name" value="PAS domain"/>
    <property type="match status" value="1"/>
</dbReference>
<dbReference type="SMART" id="SM00267">
    <property type="entry name" value="GGDEF"/>
    <property type="match status" value="1"/>
</dbReference>
<dbReference type="NCBIfam" id="TIGR00254">
    <property type="entry name" value="GGDEF"/>
    <property type="match status" value="1"/>
</dbReference>
<dbReference type="Pfam" id="PF08447">
    <property type="entry name" value="PAS_3"/>
    <property type="match status" value="1"/>
</dbReference>
<dbReference type="SUPFAM" id="SSF55785">
    <property type="entry name" value="PYP-like sensor domain (PAS domain)"/>
    <property type="match status" value="1"/>
</dbReference>
<protein>
    <submittedName>
        <fullName evidence="4">PAS domain S-box-containing protein/diguanylate cyclase (GGDEF)-like protein</fullName>
    </submittedName>
</protein>
<dbReference type="InterPro" id="IPR013655">
    <property type="entry name" value="PAS_fold_3"/>
</dbReference>
<accession>A0A4R6LDT1</accession>
<evidence type="ECO:0000313" key="4">
    <source>
        <dbReference type="EMBL" id="TDO73050.1"/>
    </source>
</evidence>
<dbReference type="InterPro" id="IPR043128">
    <property type="entry name" value="Rev_trsase/Diguanyl_cyclase"/>
</dbReference>
<dbReference type="PROSITE" id="PS50112">
    <property type="entry name" value="PAS"/>
    <property type="match status" value="1"/>
</dbReference>
<dbReference type="InterPro" id="IPR050469">
    <property type="entry name" value="Diguanylate_Cyclase"/>
</dbReference>
<dbReference type="CDD" id="cd01949">
    <property type="entry name" value="GGDEF"/>
    <property type="match status" value="1"/>
</dbReference>
<dbReference type="InterPro" id="IPR001610">
    <property type="entry name" value="PAC"/>
</dbReference>
<dbReference type="InterPro" id="IPR029787">
    <property type="entry name" value="Nucleotide_cyclase"/>
</dbReference>
<name>A0A4R6LDT1_9FIRM</name>
<dbReference type="Proteomes" id="UP000295064">
    <property type="component" value="Unassembled WGS sequence"/>
</dbReference>
<evidence type="ECO:0000259" key="2">
    <source>
        <dbReference type="PROSITE" id="PS50113"/>
    </source>
</evidence>
<dbReference type="InterPro" id="IPR000160">
    <property type="entry name" value="GGDEF_dom"/>
</dbReference>
<feature type="domain" description="PAS" evidence="1">
    <location>
        <begin position="4"/>
        <end position="75"/>
    </location>
</feature>
<dbReference type="GO" id="GO:1902201">
    <property type="term" value="P:negative regulation of bacterial-type flagellum-dependent cell motility"/>
    <property type="evidence" value="ECO:0007669"/>
    <property type="project" value="TreeGrafter"/>
</dbReference>
<dbReference type="SMART" id="SM00086">
    <property type="entry name" value="PAC"/>
    <property type="match status" value="1"/>
</dbReference>
<dbReference type="OrthoDB" id="9798833at2"/>
<reference evidence="4 5" key="1">
    <citation type="submission" date="2019-03" db="EMBL/GenBank/DDBJ databases">
        <title>Subsurface microbial communities from deep shales in Ohio and West Virginia, USA.</title>
        <authorList>
            <person name="Wrighton K."/>
        </authorList>
    </citation>
    <scope>NUCLEOTIDE SEQUENCE [LARGE SCALE GENOMIC DNA]</scope>
    <source>
        <strain evidence="4 5">MA284_T2</strain>
    </source>
</reference>
<dbReference type="GO" id="GO:0005886">
    <property type="term" value="C:plasma membrane"/>
    <property type="evidence" value="ECO:0007669"/>
    <property type="project" value="TreeGrafter"/>
</dbReference>
<organism evidence="4 5">
    <name type="scientific">Halanaerobium saccharolyticum</name>
    <dbReference type="NCBI Taxonomy" id="43595"/>
    <lineage>
        <taxon>Bacteria</taxon>
        <taxon>Bacillati</taxon>
        <taxon>Bacillota</taxon>
        <taxon>Clostridia</taxon>
        <taxon>Halanaerobiales</taxon>
        <taxon>Halanaerobiaceae</taxon>
        <taxon>Halanaerobium</taxon>
    </lineage>
</organism>
<comment type="caution">
    <text evidence="4">The sequence shown here is derived from an EMBL/GenBank/DDBJ whole genome shotgun (WGS) entry which is preliminary data.</text>
</comment>
<dbReference type="PANTHER" id="PTHR45138">
    <property type="entry name" value="REGULATORY COMPONENTS OF SENSORY TRANSDUCTION SYSTEM"/>
    <property type="match status" value="1"/>
</dbReference>
<dbReference type="FunFam" id="3.30.70.270:FF:000001">
    <property type="entry name" value="Diguanylate cyclase domain protein"/>
    <property type="match status" value="1"/>
</dbReference>
<dbReference type="Pfam" id="PF00990">
    <property type="entry name" value="GGDEF"/>
    <property type="match status" value="1"/>
</dbReference>
<dbReference type="EMBL" id="SNWX01000040">
    <property type="protein sequence ID" value="TDO73050.1"/>
    <property type="molecule type" value="Genomic_DNA"/>
</dbReference>
<dbReference type="GO" id="GO:0052621">
    <property type="term" value="F:diguanylate cyclase activity"/>
    <property type="evidence" value="ECO:0007669"/>
    <property type="project" value="TreeGrafter"/>
</dbReference>
<evidence type="ECO:0000259" key="3">
    <source>
        <dbReference type="PROSITE" id="PS50887"/>
    </source>
</evidence>
<evidence type="ECO:0000313" key="5">
    <source>
        <dbReference type="Proteomes" id="UP000295064"/>
    </source>
</evidence>
<dbReference type="PANTHER" id="PTHR45138:SF9">
    <property type="entry name" value="DIGUANYLATE CYCLASE DGCM-RELATED"/>
    <property type="match status" value="1"/>
</dbReference>
<proteinExistence type="predicted"/>
<dbReference type="GO" id="GO:0043709">
    <property type="term" value="P:cell adhesion involved in single-species biofilm formation"/>
    <property type="evidence" value="ECO:0007669"/>
    <property type="project" value="TreeGrafter"/>
</dbReference>
<evidence type="ECO:0000259" key="1">
    <source>
        <dbReference type="PROSITE" id="PS50112"/>
    </source>
</evidence>
<dbReference type="InterPro" id="IPR000014">
    <property type="entry name" value="PAS"/>
</dbReference>